<feature type="compositionally biased region" description="Basic and acidic residues" evidence="1">
    <location>
        <begin position="32"/>
        <end position="59"/>
    </location>
</feature>
<proteinExistence type="predicted"/>
<accession>A0AAI8VUB7</accession>
<name>A0AAI8VUB7_9PEZI</name>
<comment type="caution">
    <text evidence="2">The sequence shown here is derived from an EMBL/GenBank/DDBJ whole genome shotgun (WGS) entry which is preliminary data.</text>
</comment>
<reference evidence="2" key="1">
    <citation type="submission" date="2023-10" db="EMBL/GenBank/DDBJ databases">
        <authorList>
            <person name="Hackl T."/>
        </authorList>
    </citation>
    <scope>NUCLEOTIDE SEQUENCE</scope>
</reference>
<evidence type="ECO:0000313" key="2">
    <source>
        <dbReference type="EMBL" id="CAJ2510588.1"/>
    </source>
</evidence>
<dbReference type="AlphaFoldDB" id="A0AAI8VUB7"/>
<feature type="region of interest" description="Disordered" evidence="1">
    <location>
        <begin position="1"/>
        <end position="59"/>
    </location>
</feature>
<dbReference type="Proteomes" id="UP001295740">
    <property type="component" value="Unassembled WGS sequence"/>
</dbReference>
<protein>
    <submittedName>
        <fullName evidence="2">Uu.00g062130.m01.CDS01</fullName>
    </submittedName>
</protein>
<organism evidence="2 3">
    <name type="scientific">Anthostomella pinea</name>
    <dbReference type="NCBI Taxonomy" id="933095"/>
    <lineage>
        <taxon>Eukaryota</taxon>
        <taxon>Fungi</taxon>
        <taxon>Dikarya</taxon>
        <taxon>Ascomycota</taxon>
        <taxon>Pezizomycotina</taxon>
        <taxon>Sordariomycetes</taxon>
        <taxon>Xylariomycetidae</taxon>
        <taxon>Xylariales</taxon>
        <taxon>Xylariaceae</taxon>
        <taxon>Anthostomella</taxon>
    </lineage>
</organism>
<sequence>MPQDDNPCNPASGQPAPDYNPPTATPANTNDLYKKLSPERQKGVDEMLKAKAEKEKAQK</sequence>
<gene>
    <name evidence="2" type="ORF">KHLLAP_LOCUS11056</name>
</gene>
<evidence type="ECO:0000256" key="1">
    <source>
        <dbReference type="SAM" id="MobiDB-lite"/>
    </source>
</evidence>
<evidence type="ECO:0000313" key="3">
    <source>
        <dbReference type="Proteomes" id="UP001295740"/>
    </source>
</evidence>
<dbReference type="EMBL" id="CAUWAG010000018">
    <property type="protein sequence ID" value="CAJ2510588.1"/>
    <property type="molecule type" value="Genomic_DNA"/>
</dbReference>
<keyword evidence="3" id="KW-1185">Reference proteome</keyword>